<dbReference type="InterPro" id="IPR036291">
    <property type="entry name" value="NAD(P)-bd_dom_sf"/>
</dbReference>
<dbReference type="Proteomes" id="UP001183176">
    <property type="component" value="Unassembled WGS sequence"/>
</dbReference>
<dbReference type="PANTHER" id="PTHR48079:SF9">
    <property type="entry name" value="PUTATIVE-RELATED"/>
    <property type="match status" value="1"/>
</dbReference>
<comment type="caution">
    <text evidence="2">The sequence shown here is derived from an EMBL/GenBank/DDBJ whole genome shotgun (WGS) entry which is preliminary data.</text>
</comment>
<organism evidence="2 3">
    <name type="scientific">Jatrophihabitans lederbergiae</name>
    <dbReference type="NCBI Taxonomy" id="3075547"/>
    <lineage>
        <taxon>Bacteria</taxon>
        <taxon>Bacillati</taxon>
        <taxon>Actinomycetota</taxon>
        <taxon>Actinomycetes</taxon>
        <taxon>Jatrophihabitantales</taxon>
        <taxon>Jatrophihabitantaceae</taxon>
        <taxon>Jatrophihabitans</taxon>
    </lineage>
</organism>
<evidence type="ECO:0000259" key="1">
    <source>
        <dbReference type="Pfam" id="PF01370"/>
    </source>
</evidence>
<gene>
    <name evidence="2" type="ORF">RM423_21170</name>
</gene>
<accession>A0ABU2JFX5</accession>
<evidence type="ECO:0000313" key="2">
    <source>
        <dbReference type="EMBL" id="MDT0263890.1"/>
    </source>
</evidence>
<protein>
    <submittedName>
        <fullName evidence="2">NAD(P)H-binding protein</fullName>
    </submittedName>
</protein>
<dbReference type="Pfam" id="PF01370">
    <property type="entry name" value="Epimerase"/>
    <property type="match status" value="1"/>
</dbReference>
<name>A0ABU2JFX5_9ACTN</name>
<dbReference type="InterPro" id="IPR051783">
    <property type="entry name" value="NAD(P)-dependent_oxidoreduct"/>
</dbReference>
<dbReference type="InterPro" id="IPR001509">
    <property type="entry name" value="Epimerase_deHydtase"/>
</dbReference>
<feature type="domain" description="NAD-dependent epimerase/dehydratase" evidence="1">
    <location>
        <begin position="3"/>
        <end position="125"/>
    </location>
</feature>
<proteinExistence type="predicted"/>
<dbReference type="Gene3D" id="3.40.50.720">
    <property type="entry name" value="NAD(P)-binding Rossmann-like Domain"/>
    <property type="match status" value="1"/>
</dbReference>
<keyword evidence="3" id="KW-1185">Reference proteome</keyword>
<sequence>MHVFVTGGTGQTGPAIVSELIGSGHTVTGLARSDDAAARLQALGATPLRGSVDDLDTLHTGAAQADGVVHMAIAGDFSDPEDITRREVAAIQALGQALVDTDKPLVTTSGTLVLPAGQLTTEHDTPDPNSIGSLRSRALKRVWTSLIAVCAPSSCGWLRLFTARVTMGSSRC</sequence>
<dbReference type="EMBL" id="JAVREH010000057">
    <property type="protein sequence ID" value="MDT0263890.1"/>
    <property type="molecule type" value="Genomic_DNA"/>
</dbReference>
<dbReference type="PANTHER" id="PTHR48079">
    <property type="entry name" value="PROTEIN YEEZ"/>
    <property type="match status" value="1"/>
</dbReference>
<evidence type="ECO:0000313" key="3">
    <source>
        <dbReference type="Proteomes" id="UP001183176"/>
    </source>
</evidence>
<reference evidence="3" key="1">
    <citation type="submission" date="2023-07" db="EMBL/GenBank/DDBJ databases">
        <title>30 novel species of actinomycetes from the DSMZ collection.</title>
        <authorList>
            <person name="Nouioui I."/>
        </authorList>
    </citation>
    <scope>NUCLEOTIDE SEQUENCE [LARGE SCALE GENOMIC DNA]</scope>
    <source>
        <strain evidence="3">DSM 44399</strain>
    </source>
</reference>
<dbReference type="SUPFAM" id="SSF51735">
    <property type="entry name" value="NAD(P)-binding Rossmann-fold domains"/>
    <property type="match status" value="1"/>
</dbReference>